<dbReference type="Proteomes" id="UP000186108">
    <property type="component" value="Chromosome"/>
</dbReference>
<dbReference type="GO" id="GO:0010181">
    <property type="term" value="F:FMN binding"/>
    <property type="evidence" value="ECO:0007669"/>
    <property type="project" value="InterPro"/>
</dbReference>
<dbReference type="Proteomes" id="UP000028488">
    <property type="component" value="Chromosome"/>
</dbReference>
<reference evidence="3 5" key="1">
    <citation type="submission" date="2014-07" db="EMBL/GenBank/DDBJ databases">
        <title>Genome Sequence of Rhodococcus opacus Strain R7, a Biodegrader of Mono- and Polycyclic Aromatic Hydrocarbons.</title>
        <authorList>
            <person name="Di Gennaro P."/>
            <person name="Zampolli J."/>
            <person name="Presti I."/>
            <person name="Cappelletti M."/>
            <person name="D'Ursi P."/>
            <person name="Orro A."/>
            <person name="Mezzelani A."/>
            <person name="Milanesi L."/>
        </authorList>
    </citation>
    <scope>NUCLEOTIDE SEQUENCE [LARGE SCALE GENOMIC DNA]</scope>
    <source>
        <strain evidence="3 5">R7</strain>
    </source>
</reference>
<dbReference type="RefSeq" id="WP_005253993.1">
    <property type="nucleotide sequence ID" value="NZ_CAJUXZ010000001.1"/>
</dbReference>
<dbReference type="InterPro" id="IPR029039">
    <property type="entry name" value="Flavoprotein-like_sf"/>
</dbReference>
<organism evidence="3 5">
    <name type="scientific">Rhodococcus opacus</name>
    <name type="common">Nocardia opaca</name>
    <dbReference type="NCBI Taxonomy" id="37919"/>
    <lineage>
        <taxon>Bacteria</taxon>
        <taxon>Bacillati</taxon>
        <taxon>Actinomycetota</taxon>
        <taxon>Actinomycetes</taxon>
        <taxon>Mycobacteriales</taxon>
        <taxon>Nocardiaceae</taxon>
        <taxon>Rhodococcus</taxon>
    </lineage>
</organism>
<dbReference type="InterPro" id="IPR008254">
    <property type="entry name" value="Flavodoxin/NO_synth"/>
</dbReference>
<evidence type="ECO:0000313" key="5">
    <source>
        <dbReference type="Proteomes" id="UP000028488"/>
    </source>
</evidence>
<evidence type="ECO:0000313" key="4">
    <source>
        <dbReference type="EMBL" id="ANS29983.1"/>
    </source>
</evidence>
<dbReference type="EMBL" id="CP008947">
    <property type="protein sequence ID" value="AII09390.1"/>
    <property type="molecule type" value="Genomic_DNA"/>
</dbReference>
<dbReference type="EMBL" id="CP009111">
    <property type="protein sequence ID" value="ANS29983.1"/>
    <property type="molecule type" value="Genomic_DNA"/>
</dbReference>
<dbReference type="GO" id="GO:0050660">
    <property type="term" value="F:flavin adenine dinucleotide binding"/>
    <property type="evidence" value="ECO:0007669"/>
    <property type="project" value="TreeGrafter"/>
</dbReference>
<gene>
    <name evidence="3" type="ORF">EP51_34020</name>
    <name evidence="4" type="ORF">R1CP_26690</name>
</gene>
<protein>
    <submittedName>
        <fullName evidence="4">NADPH-hemoprotein reductase</fullName>
    </submittedName>
    <submittedName>
        <fullName evidence="3">Nitric oxide synthase</fullName>
    </submittedName>
</protein>
<name>A0A076ETF3_RHOOP</name>
<dbReference type="PATRIC" id="fig|37919.13.peg.5596"/>
<dbReference type="InterPro" id="IPR001094">
    <property type="entry name" value="Flavdoxin-like"/>
</dbReference>
<reference evidence="4 6" key="2">
    <citation type="submission" date="2014-07" db="EMBL/GenBank/DDBJ databases">
        <authorList>
            <person name="Zhang J.E."/>
            <person name="Yang H."/>
            <person name="Guo J."/>
            <person name="Deng Z."/>
            <person name="Luo H."/>
            <person name="Luo M."/>
            <person name="Zhao B."/>
        </authorList>
    </citation>
    <scope>NUCLEOTIDE SEQUENCE [LARGE SCALE GENOMIC DNA]</scope>
    <source>
        <strain evidence="4 6">1CP</strain>
    </source>
</reference>
<evidence type="ECO:0000259" key="2">
    <source>
        <dbReference type="PROSITE" id="PS50902"/>
    </source>
</evidence>
<dbReference type="PROSITE" id="PS50902">
    <property type="entry name" value="FLAVODOXIN_LIKE"/>
    <property type="match status" value="1"/>
</dbReference>
<dbReference type="GO" id="GO:0005829">
    <property type="term" value="C:cytosol"/>
    <property type="evidence" value="ECO:0007669"/>
    <property type="project" value="TreeGrafter"/>
</dbReference>
<dbReference type="eggNOG" id="COG0369">
    <property type="taxonomic scope" value="Bacteria"/>
</dbReference>
<dbReference type="PANTHER" id="PTHR19384:SF109">
    <property type="entry name" value="SULFITE REDUCTASE [NADPH] FLAVOPROTEIN COMPONENT"/>
    <property type="match status" value="1"/>
</dbReference>
<proteinExistence type="predicted"/>
<dbReference type="PANTHER" id="PTHR19384">
    <property type="entry name" value="NITRIC OXIDE SYNTHASE-RELATED"/>
    <property type="match status" value="1"/>
</dbReference>
<keyword evidence="1" id="KW-0285">Flavoprotein</keyword>
<dbReference type="Gene3D" id="3.40.50.360">
    <property type="match status" value="1"/>
</dbReference>
<dbReference type="GO" id="GO:0004783">
    <property type="term" value="F:sulfite reductase (NADPH) activity"/>
    <property type="evidence" value="ECO:0007669"/>
    <property type="project" value="TreeGrafter"/>
</dbReference>
<sequence length="149" mass="16106">MAVVILYGSEGGTSELVADNIADVLGDYGDTSLYDMMEFDAGDLDPENFHVIVCSTYGEGELPTGAEPFFEGLEEDEPDLTGMQFALFGLGDKVYEETYNRGGEIIAEKLVSLGAVQVGEHGRHDGSSSIRPKDQAEEWAKNIGEEFLG</sequence>
<evidence type="ECO:0000313" key="6">
    <source>
        <dbReference type="Proteomes" id="UP000186108"/>
    </source>
</evidence>
<feature type="domain" description="Flavodoxin-like" evidence="2">
    <location>
        <begin position="3"/>
        <end position="144"/>
    </location>
</feature>
<dbReference type="SUPFAM" id="SSF52218">
    <property type="entry name" value="Flavoproteins"/>
    <property type="match status" value="1"/>
</dbReference>
<dbReference type="AlphaFoldDB" id="A0A076ETF3"/>
<accession>A0A076ETF3</accession>
<evidence type="ECO:0000256" key="1">
    <source>
        <dbReference type="ARBA" id="ARBA00022630"/>
    </source>
</evidence>
<dbReference type="Pfam" id="PF00258">
    <property type="entry name" value="Flavodoxin_1"/>
    <property type="match status" value="1"/>
</dbReference>
<evidence type="ECO:0000313" key="3">
    <source>
        <dbReference type="EMBL" id="AII09390.1"/>
    </source>
</evidence>
<dbReference type="PRINTS" id="PR00369">
    <property type="entry name" value="FLAVODOXIN"/>
</dbReference>